<dbReference type="EMBL" id="CM051397">
    <property type="protein sequence ID" value="KAJ4719557.1"/>
    <property type="molecule type" value="Genomic_DNA"/>
</dbReference>
<evidence type="ECO:0000313" key="2">
    <source>
        <dbReference type="Proteomes" id="UP001164539"/>
    </source>
</evidence>
<reference evidence="1 2" key="1">
    <citation type="journal article" date="2023" name="Science">
        <title>Complex scaffold remodeling in plant triterpene biosynthesis.</title>
        <authorList>
            <person name="De La Pena R."/>
            <person name="Hodgson H."/>
            <person name="Liu J.C."/>
            <person name="Stephenson M.J."/>
            <person name="Martin A.C."/>
            <person name="Owen C."/>
            <person name="Harkess A."/>
            <person name="Leebens-Mack J."/>
            <person name="Jimenez L.E."/>
            <person name="Osbourn A."/>
            <person name="Sattely E.S."/>
        </authorList>
    </citation>
    <scope>NUCLEOTIDE SEQUENCE [LARGE SCALE GENOMIC DNA]</scope>
    <source>
        <strain evidence="2">cv. JPN11</strain>
        <tissue evidence="1">Leaf</tissue>
    </source>
</reference>
<organism evidence="1 2">
    <name type="scientific">Melia azedarach</name>
    <name type="common">Chinaberry tree</name>
    <dbReference type="NCBI Taxonomy" id="155640"/>
    <lineage>
        <taxon>Eukaryota</taxon>
        <taxon>Viridiplantae</taxon>
        <taxon>Streptophyta</taxon>
        <taxon>Embryophyta</taxon>
        <taxon>Tracheophyta</taxon>
        <taxon>Spermatophyta</taxon>
        <taxon>Magnoliopsida</taxon>
        <taxon>eudicotyledons</taxon>
        <taxon>Gunneridae</taxon>
        <taxon>Pentapetalae</taxon>
        <taxon>rosids</taxon>
        <taxon>malvids</taxon>
        <taxon>Sapindales</taxon>
        <taxon>Meliaceae</taxon>
        <taxon>Melia</taxon>
    </lineage>
</organism>
<proteinExistence type="predicted"/>
<sequence>MLVLYRTSFVYVQELRRERIVDETEIDSVVKKQKESVDNFVHKCITNAYSILSAAIEWKAFGETILNEKATNLKEIERLTEEINDLEAKYEEEKKIWCGGHAVNEIKKLRNELEILQRSSHELQQEYDSVREKMFTDERRIAYLQRSNKELIDKHITCVEDSAELEGKLLKCVKEKDELKDKLLKCEEENKELKEKLFKCQIDDISDDRPSGSGSGSGSGSCSGSGSAFVTEQSRVPKPSLSGQKKNEIGGEQTTAPTFSSRRERTVYGSESGKLFIIPYSGSGFSGSVMQTILEDADGGDNDIDRLFEWEVQRFICNEVIQHLVKSGDVNVHGCYQLLSHATGSVIQNARDRKQLPRTAEHISQYLKTNRTSIFETLEEIFFDGAIPSGVENRIG</sequence>
<protein>
    <submittedName>
        <fullName evidence="1">Uncharacterized protein</fullName>
    </submittedName>
</protein>
<dbReference type="Proteomes" id="UP001164539">
    <property type="component" value="Chromosome 4"/>
</dbReference>
<gene>
    <name evidence="1" type="ORF">OWV82_007518</name>
</gene>
<name>A0ACC1Y767_MELAZ</name>
<accession>A0ACC1Y767</accession>
<comment type="caution">
    <text evidence="1">The sequence shown here is derived from an EMBL/GenBank/DDBJ whole genome shotgun (WGS) entry which is preliminary data.</text>
</comment>
<keyword evidence="2" id="KW-1185">Reference proteome</keyword>
<evidence type="ECO:0000313" key="1">
    <source>
        <dbReference type="EMBL" id="KAJ4719557.1"/>
    </source>
</evidence>